<evidence type="ECO:0000313" key="1">
    <source>
        <dbReference type="EMBL" id="KAI3763187.1"/>
    </source>
</evidence>
<proteinExistence type="predicted"/>
<sequence length="115" mass="12819">MLVDVPRFFTFVTILEWKCVIVALSPDTEFDFGSDDTDAPLPVTVASRISSLRANISQAWQCLVAKKACGLGFKEWAVQTGWVTGPDGFRLKQLFVQVLALILRARSTLNKLEML</sequence>
<dbReference type="EMBL" id="CM042034">
    <property type="protein sequence ID" value="KAI3763187.1"/>
    <property type="molecule type" value="Genomic_DNA"/>
</dbReference>
<accession>A0ACB9EWH0</accession>
<organism evidence="1 2">
    <name type="scientific">Smallanthus sonchifolius</name>
    <dbReference type="NCBI Taxonomy" id="185202"/>
    <lineage>
        <taxon>Eukaryota</taxon>
        <taxon>Viridiplantae</taxon>
        <taxon>Streptophyta</taxon>
        <taxon>Embryophyta</taxon>
        <taxon>Tracheophyta</taxon>
        <taxon>Spermatophyta</taxon>
        <taxon>Magnoliopsida</taxon>
        <taxon>eudicotyledons</taxon>
        <taxon>Gunneridae</taxon>
        <taxon>Pentapetalae</taxon>
        <taxon>asterids</taxon>
        <taxon>campanulids</taxon>
        <taxon>Asterales</taxon>
        <taxon>Asteraceae</taxon>
        <taxon>Asteroideae</taxon>
        <taxon>Heliantheae alliance</taxon>
        <taxon>Millerieae</taxon>
        <taxon>Smallanthus</taxon>
    </lineage>
</organism>
<dbReference type="Proteomes" id="UP001056120">
    <property type="component" value="Linkage Group LG17"/>
</dbReference>
<name>A0ACB9EWH0_9ASTR</name>
<keyword evidence="2" id="KW-1185">Reference proteome</keyword>
<evidence type="ECO:0000313" key="2">
    <source>
        <dbReference type="Proteomes" id="UP001056120"/>
    </source>
</evidence>
<protein>
    <submittedName>
        <fullName evidence="1">Uncharacterized protein</fullName>
    </submittedName>
</protein>
<comment type="caution">
    <text evidence="1">The sequence shown here is derived from an EMBL/GenBank/DDBJ whole genome shotgun (WGS) entry which is preliminary data.</text>
</comment>
<reference evidence="1 2" key="2">
    <citation type="journal article" date="2022" name="Mol. Ecol. Resour.">
        <title>The genomes of chicory, endive, great burdock and yacon provide insights into Asteraceae paleo-polyploidization history and plant inulin production.</title>
        <authorList>
            <person name="Fan W."/>
            <person name="Wang S."/>
            <person name="Wang H."/>
            <person name="Wang A."/>
            <person name="Jiang F."/>
            <person name="Liu H."/>
            <person name="Zhao H."/>
            <person name="Xu D."/>
            <person name="Zhang Y."/>
        </authorList>
    </citation>
    <scope>NUCLEOTIDE SEQUENCE [LARGE SCALE GENOMIC DNA]</scope>
    <source>
        <strain evidence="2">cv. Yunnan</strain>
        <tissue evidence="1">Leaves</tissue>
    </source>
</reference>
<reference evidence="2" key="1">
    <citation type="journal article" date="2022" name="Mol. Ecol. Resour.">
        <title>The genomes of chicory, endive, great burdock and yacon provide insights into Asteraceae palaeo-polyploidization history and plant inulin production.</title>
        <authorList>
            <person name="Fan W."/>
            <person name="Wang S."/>
            <person name="Wang H."/>
            <person name="Wang A."/>
            <person name="Jiang F."/>
            <person name="Liu H."/>
            <person name="Zhao H."/>
            <person name="Xu D."/>
            <person name="Zhang Y."/>
        </authorList>
    </citation>
    <scope>NUCLEOTIDE SEQUENCE [LARGE SCALE GENOMIC DNA]</scope>
    <source>
        <strain evidence="2">cv. Yunnan</strain>
    </source>
</reference>
<gene>
    <name evidence="1" type="ORF">L1987_53639</name>
</gene>